<dbReference type="AlphaFoldDB" id="A0A024FVK6"/>
<evidence type="ECO:0000256" key="1">
    <source>
        <dbReference type="SAM" id="SignalP"/>
    </source>
</evidence>
<dbReference type="EMBL" id="CAIX01000523">
    <property type="protein sequence ID" value="CCI11046.1"/>
    <property type="molecule type" value="Genomic_DNA"/>
</dbReference>
<comment type="caution">
    <text evidence="2">The sequence shown here is derived from an EMBL/GenBank/DDBJ whole genome shotgun (WGS) entry which is preliminary data.</text>
</comment>
<feature type="signal peptide" evidence="1">
    <location>
        <begin position="1"/>
        <end position="22"/>
    </location>
</feature>
<dbReference type="InParanoid" id="A0A024FVK6"/>
<keyword evidence="1" id="KW-0732">Signal</keyword>
<proteinExistence type="predicted"/>
<accession>A0A024FVK6</accession>
<evidence type="ECO:0000313" key="2">
    <source>
        <dbReference type="EMBL" id="CCI11046.1"/>
    </source>
</evidence>
<sequence length="547" mass="61962">MRFAMRATAVLVPFFQGLITSAYRISTAVQKNHLRLSTCHRCIQRFVPYANFTYAVIKDDENDSKRESNSGILRMYADITDDIPFTYIEQSCGKDRMICNKLISNPDEFVPEEDKKLVNILRKTVRMGRDESSEVPRGIQKYSFDLNKPVSDAANDHFLEEVRHSGLNSKTYCLLLGENIPELWILGCLRCLDPGDKDERSLVSKPSIKNHQWVLRYTTFETQEDIMHRCGNSCGTIGWGSEIHCLVRHPDTSIQGVTSYISSFNVYHNTKSFQHTPGESGATSSIQKWSSPYHCVHHSFSLASRLSYEVKLHTRYKKVARGDEIPICSTCLMATVDSEVIENALKNPRLTSERSALLFFSSPLHVQNFAIKCAKICNFFTGLSESICDFLQDIEKLSQEYKATLVTKPPMADVMAQKIPSSAAYPSFIPVLEPATAKYPFTGAVSDLRSEPSESSVWFLQFAIREGEDEEAFKKLAFCIAAVSNTYVLSSVSRYILTSPFEYDHVLRVCEEFDIIDVIFYKMLAVDFDLQPMSFEAVAAVLDYVVQ</sequence>
<keyword evidence="3" id="KW-1185">Reference proteome</keyword>
<gene>
    <name evidence="2" type="ORF">BN9_122830</name>
</gene>
<dbReference type="Proteomes" id="UP000053237">
    <property type="component" value="Unassembled WGS sequence"/>
</dbReference>
<evidence type="ECO:0000313" key="3">
    <source>
        <dbReference type="Proteomes" id="UP000053237"/>
    </source>
</evidence>
<name>A0A024FVK6_9STRA</name>
<reference evidence="2 3" key="1">
    <citation type="submission" date="2012-05" db="EMBL/GenBank/DDBJ databases">
        <title>Recombination and specialization in a pathogen metapopulation.</title>
        <authorList>
            <person name="Gardiner A."/>
            <person name="Kemen E."/>
            <person name="Schultz-Larsen T."/>
            <person name="MacLean D."/>
            <person name="Van Oosterhout C."/>
            <person name="Jones J.D.G."/>
        </authorList>
    </citation>
    <scope>NUCLEOTIDE SEQUENCE [LARGE SCALE GENOMIC DNA]</scope>
    <source>
        <strain evidence="2 3">Ac Nc2</strain>
    </source>
</reference>
<protein>
    <submittedName>
        <fullName evidence="2">Uncharacterized protein</fullName>
    </submittedName>
</protein>
<feature type="chain" id="PRO_5001529303" evidence="1">
    <location>
        <begin position="23"/>
        <end position="547"/>
    </location>
</feature>
<organism evidence="2 3">
    <name type="scientific">Albugo candida</name>
    <dbReference type="NCBI Taxonomy" id="65357"/>
    <lineage>
        <taxon>Eukaryota</taxon>
        <taxon>Sar</taxon>
        <taxon>Stramenopiles</taxon>
        <taxon>Oomycota</taxon>
        <taxon>Peronosporomycetes</taxon>
        <taxon>Albuginales</taxon>
        <taxon>Albuginaceae</taxon>
        <taxon>Albugo</taxon>
    </lineage>
</organism>